<keyword evidence="4" id="KW-1185">Reference proteome</keyword>
<reference evidence="3 4" key="1">
    <citation type="submission" date="2024-08" db="EMBL/GenBank/DDBJ databases">
        <authorList>
            <person name="Cucini C."/>
            <person name="Frati F."/>
        </authorList>
    </citation>
    <scope>NUCLEOTIDE SEQUENCE [LARGE SCALE GENOMIC DNA]</scope>
</reference>
<keyword evidence="2" id="KW-1133">Transmembrane helix</keyword>
<evidence type="ECO:0000313" key="3">
    <source>
        <dbReference type="EMBL" id="CAL8132477.1"/>
    </source>
</evidence>
<sequence>MKCSLFKVPLIADEAAAQKREEMKMEAESRRLFQVYCIQNGIPFLSEQEGVIPTTNYGTRQHRPYWKKKGKTRWETPEVEQRPSEQNSGSTANWSRGKGNTEGLSASGGGGGGERPPPPSSSEPESAWSFSDDDSTTDASERSRKRRKLKERGRQKDTPQNEDNAAVKRAKLPVSPLNKISIRSYGVTGKLEKISKIDKNIQPSLPKLPEKLVPPPPPPRKIQQTQKRKTVTIEEPPKRLPSIPIIIKIRNSIDIDKLFSTEDETGQELLEEEPEAPPKKRKSSDTKWHRRASRRTIPLIQHPTLIRTMEDVKEVISSERDKEWLQCSSSDEAKDKTGGVTNSSKRKTENDPKTQEPPTIHPQLQMFITSIRFLTTISSILGLSPYTNVIRSNNCIQVKWVPRSCSYIFICLNALLFFTVTLSIFSSLLAIFGYEDPMPTTKQIVKVEFALHFLESVFLMLFTLFLSIWSISCVLEMGAHYAEFYSRFNMAICLTQYDITDNLDLMIKRHLRTVLVFEGMLVVFFFGGRLGSPIARENCGFLGYLLVRPFNFEVRESVYYPLVEVLGMVVLLYCFLCLNVVLLQFAVYSKALGNMARQFNIRLAYTLESVTQRYSIAVGKWSSKVIPYDKLYAEHLIVASLFRNISHVNGIVFGTYIFVMIFEIVLVMWLFFDVFLEVHLESLENVLIERTGSVVLAVPLRLQQWESERLLRSFLIFVVTWSTYWVFGGVLHNAGELFHTGVTYIRRHGMLRCRSMKEKRFIMSLIVSFTQKSPIWIGSRFNFNRAFLTSLMGFVIGASMVTISFRPERTSLSSIETCMQTGSCAVITLYKSAQHILYATIDDAVPPSAIKPPGGPILPDETTPTLPAIELDKLYHPPIFFLQEPPCESAGIYPWNDSLVIYKCPAGWPFLSELKLPYFYKPVTFGAKQNLLYGKIKEPFKARDSEVTNRCRKANVPIYNFPYPKLFGRPPAGPIVDCFGNNLDDQLELDDCGNPAFDTTMEGRPSQKISPVVRAVSVSALPSVPFDGIVCCYEYLGYKGSEKQVKACNTPNSEVFLEVCQLTAENRPRMRDNPHVLQHYDRISTRLRFELDKGGGGREEEFLKVNQDVIRNCLCRLKDPQVALDSEEHCQCTGLYLLPCVPPYFEEVYPEDYAVTCEPIGGDGPNKISVQIPLLFKTNSDRSLVFYGEHTRYKDDCAGEDFRDRFNHDDSLSYSASPCATAPAPPTPIRLDLVDCAGNPIVLGDLNKDDCSNWKISLPNHLGKMIKPRISIRSYYYNIFTQEVFDLPTPRMAFLCCFQYQGDVFRTPHQDRYCNAPGLETMNKEKWCKTMLTLNNGKRQPSGGFSKEKTEQLQWKLQLAVNYYAAKQNRKWLEDSKVNEKWSKCICPDKIEGFTQSQHEKARLEECKPLIPTPLELHSVGVLKPEVFPLCEHGWPSTVTLIGTPAVFTFVNEFWEVSERFEERGSSPPQLSYCHSNNSYDERYSNNGNPQLYDISLKKLPVGETDDCWNLPVPTPKSPKESPEPPKLRLVSEFGMNLLQPGLFPESTSAHCCYKYEGFSGNQLEVCNMPDGDAVKRKCGSKPISSQRKMHEKELVRGMMVAKYGAEFKGNRVPPFDLSWDGQSEKTWKQCICGKGSASQPNNEKCQGKYLPPCVIPKGTQNHFILEFPDTFTTCPSTWSGGGHNLPLRVPILMGFNEKLKTFKKRGYNDGSHCPNEKNSLDLSTSNTILTDCYGQDISTPVALDHCGNPSVSSPLLSSWATSRSPPQIQLIALNQLQDFSSGGTNDERFFCCWKYALSEENQVNICNMPSKPALERKCKFSVPKELTKYVEDLKMERASGNSDVLASSVPFTDPMRVLWTNCICKREMDECKKIVLFPHCFNPPPGTSPQKQMFTECHVPPNSGGRWKTTPSIFQPTIFQKKNNEYIQIMLFGASNCLVGGGDPPFPPSTSPTYDENEPIFDCQKKEYIIPTEFDVDDCSNPIMKKKPGSYLPYQSVSAIVEPEPNSKIVSCCVAYGVPSKIEGEQLAVLCNMPSRVIYKNQCRPRKHQADYPSSLSKTYHDVWNSLVKDVRRVMEKDSKIVQCLCRHLTYVKEMDPNFKLKERQCRDYILTWKIKG</sequence>
<feature type="compositionally biased region" description="Polar residues" evidence="1">
    <location>
        <begin position="84"/>
        <end position="94"/>
    </location>
</feature>
<feature type="transmembrane region" description="Helical" evidence="2">
    <location>
        <begin position="407"/>
        <end position="433"/>
    </location>
</feature>
<accession>A0ABP1RPM7</accession>
<feature type="region of interest" description="Disordered" evidence="1">
    <location>
        <begin position="265"/>
        <end position="302"/>
    </location>
</feature>
<comment type="caution">
    <text evidence="3">The sequence shown here is derived from an EMBL/GenBank/DDBJ whole genome shotgun (WGS) entry which is preliminary data.</text>
</comment>
<protein>
    <submittedName>
        <fullName evidence="3">Uncharacterized protein</fullName>
    </submittedName>
</protein>
<dbReference type="Proteomes" id="UP001642540">
    <property type="component" value="Unassembled WGS sequence"/>
</dbReference>
<organism evidence="3 4">
    <name type="scientific">Orchesella dallaii</name>
    <dbReference type="NCBI Taxonomy" id="48710"/>
    <lineage>
        <taxon>Eukaryota</taxon>
        <taxon>Metazoa</taxon>
        <taxon>Ecdysozoa</taxon>
        <taxon>Arthropoda</taxon>
        <taxon>Hexapoda</taxon>
        <taxon>Collembola</taxon>
        <taxon>Entomobryomorpha</taxon>
        <taxon>Entomobryoidea</taxon>
        <taxon>Orchesellidae</taxon>
        <taxon>Orchesellinae</taxon>
        <taxon>Orchesella</taxon>
    </lineage>
</organism>
<feature type="region of interest" description="Disordered" evidence="1">
    <location>
        <begin position="55"/>
        <end position="176"/>
    </location>
</feature>
<name>A0ABP1RPM7_9HEXA</name>
<feature type="transmembrane region" description="Helical" evidence="2">
    <location>
        <begin position="514"/>
        <end position="535"/>
    </location>
</feature>
<feature type="compositionally biased region" description="Basic residues" evidence="1">
    <location>
        <begin position="60"/>
        <end position="71"/>
    </location>
</feature>
<feature type="compositionally biased region" description="Acidic residues" evidence="1">
    <location>
        <begin position="265"/>
        <end position="275"/>
    </location>
</feature>
<feature type="transmembrane region" description="Helical" evidence="2">
    <location>
        <begin position="565"/>
        <end position="588"/>
    </location>
</feature>
<feature type="compositionally biased region" description="Basic and acidic residues" evidence="1">
    <location>
        <begin position="72"/>
        <end position="83"/>
    </location>
</feature>
<dbReference type="EMBL" id="CAXLJM020000092">
    <property type="protein sequence ID" value="CAL8132477.1"/>
    <property type="molecule type" value="Genomic_DNA"/>
</dbReference>
<feature type="region of interest" description="Disordered" evidence="1">
    <location>
        <begin position="323"/>
        <end position="359"/>
    </location>
</feature>
<feature type="region of interest" description="Disordered" evidence="1">
    <location>
        <begin position="199"/>
        <end position="236"/>
    </location>
</feature>
<feature type="transmembrane region" description="Helical" evidence="2">
    <location>
        <begin position="453"/>
        <end position="475"/>
    </location>
</feature>
<proteinExistence type="predicted"/>
<evidence type="ECO:0000256" key="1">
    <source>
        <dbReference type="SAM" id="MobiDB-lite"/>
    </source>
</evidence>
<feature type="transmembrane region" description="Helical" evidence="2">
    <location>
        <begin position="651"/>
        <end position="672"/>
    </location>
</feature>
<keyword evidence="2" id="KW-0812">Transmembrane</keyword>
<evidence type="ECO:0000313" key="4">
    <source>
        <dbReference type="Proteomes" id="UP001642540"/>
    </source>
</evidence>
<evidence type="ECO:0000256" key="2">
    <source>
        <dbReference type="SAM" id="Phobius"/>
    </source>
</evidence>
<feature type="transmembrane region" description="Helical" evidence="2">
    <location>
        <begin position="364"/>
        <end position="386"/>
    </location>
</feature>
<feature type="transmembrane region" description="Helical" evidence="2">
    <location>
        <begin position="786"/>
        <end position="805"/>
    </location>
</feature>
<gene>
    <name evidence="3" type="ORF">ODALV1_LOCUS24627</name>
</gene>
<keyword evidence="2" id="KW-0472">Membrane</keyword>